<organism evidence="2 3">
    <name type="scientific">Methylobacterium platani</name>
    <dbReference type="NCBI Taxonomy" id="427683"/>
    <lineage>
        <taxon>Bacteria</taxon>
        <taxon>Pseudomonadati</taxon>
        <taxon>Pseudomonadota</taxon>
        <taxon>Alphaproteobacteria</taxon>
        <taxon>Hyphomicrobiales</taxon>
        <taxon>Methylobacteriaceae</taxon>
        <taxon>Methylobacterium</taxon>
    </lineage>
</organism>
<evidence type="ECO:0000313" key="2">
    <source>
        <dbReference type="EMBL" id="OAS25519.1"/>
    </source>
</evidence>
<dbReference type="Proteomes" id="UP000078316">
    <property type="component" value="Unassembled WGS sequence"/>
</dbReference>
<evidence type="ECO:0000313" key="3">
    <source>
        <dbReference type="Proteomes" id="UP000078316"/>
    </source>
</evidence>
<dbReference type="STRING" id="427683.A5481_09155"/>
<sequence length="161" mass="17302">MRTVLAPDRPPDRRAAFGAPCPACRLPVRAGRLVCTSCGCLIPVEAAAGRFRRSVRILAAVAAGRLLALRGEALVWIMALVPLLVGPPLAAAALAVMRHRRDARAGPFPTWLLVVAGANIVLSLAMWSVLSVEILQQIQAGWQGLRDLLIPSQRVPVFRYA</sequence>
<evidence type="ECO:0000256" key="1">
    <source>
        <dbReference type="SAM" id="Phobius"/>
    </source>
</evidence>
<protein>
    <submittedName>
        <fullName evidence="2">Uncharacterized protein</fullName>
    </submittedName>
</protein>
<feature type="transmembrane region" description="Helical" evidence="1">
    <location>
        <begin position="108"/>
        <end position="130"/>
    </location>
</feature>
<dbReference type="EMBL" id="LWHQ01000016">
    <property type="protein sequence ID" value="OAS25519.1"/>
    <property type="molecule type" value="Genomic_DNA"/>
</dbReference>
<keyword evidence="1" id="KW-1133">Transmembrane helix</keyword>
<dbReference type="RefSeq" id="WP_048436513.1">
    <property type="nucleotide sequence ID" value="NZ_LWHQ01000016.1"/>
</dbReference>
<name>A0A179SCC9_9HYPH</name>
<keyword evidence="1" id="KW-0812">Transmembrane</keyword>
<feature type="transmembrane region" description="Helical" evidence="1">
    <location>
        <begin position="73"/>
        <end position="96"/>
    </location>
</feature>
<comment type="caution">
    <text evidence="2">The sequence shown here is derived from an EMBL/GenBank/DDBJ whole genome shotgun (WGS) entry which is preliminary data.</text>
</comment>
<dbReference type="AlphaFoldDB" id="A0A179SCC9"/>
<gene>
    <name evidence="2" type="ORF">A5481_09155</name>
</gene>
<keyword evidence="1" id="KW-0472">Membrane</keyword>
<accession>A0A179SCC9</accession>
<proteinExistence type="predicted"/>
<reference evidence="2 3" key="1">
    <citation type="submission" date="2016-04" db="EMBL/GenBank/DDBJ databases">
        <authorList>
            <person name="Evans L.H."/>
            <person name="Alamgir A."/>
            <person name="Owens N."/>
            <person name="Weber N.D."/>
            <person name="Virtaneva K."/>
            <person name="Barbian K."/>
            <person name="Babar A."/>
            <person name="Rosenke K."/>
        </authorList>
    </citation>
    <scope>NUCLEOTIDE SEQUENCE [LARGE SCALE GENOMIC DNA]</scope>
    <source>
        <strain evidence="2 3">PMB02</strain>
    </source>
</reference>